<dbReference type="PROSITE" id="PS00175">
    <property type="entry name" value="PG_MUTASE"/>
    <property type="match status" value="1"/>
</dbReference>
<dbReference type="CDD" id="cd07067">
    <property type="entry name" value="HP_PGM_like"/>
    <property type="match status" value="1"/>
</dbReference>
<dbReference type="Pfam" id="PF00300">
    <property type="entry name" value="His_Phos_1"/>
    <property type="match status" value="1"/>
</dbReference>
<sequence length="185" mass="20943">MILLRHGQSEFNLHFSATRRDPGIKDPKLTVLGQHQAEQAAQALAGEDVRRIIASPYTRALQTAAPLARRFGLPVLVHPMVRERYAFTCDVGSPRTALAMAWPELEWSHVEEVWWPPVEEPAKQVEARARLFRAEMAALPDWQHTVVVSHWGFILSMTGESVGNGQWLRCDPCMPAPAEISWHHR</sequence>
<dbReference type="Gene3D" id="3.40.50.1240">
    <property type="entry name" value="Phosphoglycerate mutase-like"/>
    <property type="match status" value="1"/>
</dbReference>
<keyword evidence="2" id="KW-0413">Isomerase</keyword>
<name>A0A845BEA7_9PROT</name>
<gene>
    <name evidence="3" type="ORF">E0493_13985</name>
</gene>
<dbReference type="SUPFAM" id="SSF53254">
    <property type="entry name" value="Phosphoglycerate mutase-like"/>
    <property type="match status" value="1"/>
</dbReference>
<dbReference type="RefSeq" id="WP_160937648.1">
    <property type="nucleotide sequence ID" value="NZ_SNVJ01000011.1"/>
</dbReference>
<evidence type="ECO:0000256" key="2">
    <source>
        <dbReference type="ARBA" id="ARBA00023235"/>
    </source>
</evidence>
<dbReference type="InterPro" id="IPR013078">
    <property type="entry name" value="His_Pase_superF_clade-1"/>
</dbReference>
<protein>
    <submittedName>
        <fullName evidence="3">Histidine phosphatase family protein</fullName>
    </submittedName>
</protein>
<dbReference type="InterPro" id="IPR050275">
    <property type="entry name" value="PGM_Phosphatase"/>
</dbReference>
<organism evidence="3 4">
    <name type="scientific">Teichococcus coralli</name>
    <dbReference type="NCBI Taxonomy" id="2545983"/>
    <lineage>
        <taxon>Bacteria</taxon>
        <taxon>Pseudomonadati</taxon>
        <taxon>Pseudomonadota</taxon>
        <taxon>Alphaproteobacteria</taxon>
        <taxon>Acetobacterales</taxon>
        <taxon>Roseomonadaceae</taxon>
        <taxon>Roseomonas</taxon>
    </lineage>
</organism>
<comment type="caution">
    <text evidence="3">The sequence shown here is derived from an EMBL/GenBank/DDBJ whole genome shotgun (WGS) entry which is preliminary data.</text>
</comment>
<dbReference type="OrthoDB" id="9781415at2"/>
<dbReference type="InterPro" id="IPR001345">
    <property type="entry name" value="PG/BPGM_mutase_AS"/>
</dbReference>
<dbReference type="Proteomes" id="UP000460715">
    <property type="component" value="Unassembled WGS sequence"/>
</dbReference>
<dbReference type="InterPro" id="IPR029033">
    <property type="entry name" value="His_PPase_superfam"/>
</dbReference>
<accession>A0A845BEA7</accession>
<keyword evidence="1" id="KW-0324">Glycolysis</keyword>
<dbReference type="GO" id="GO:0005737">
    <property type="term" value="C:cytoplasm"/>
    <property type="evidence" value="ECO:0007669"/>
    <property type="project" value="TreeGrafter"/>
</dbReference>
<proteinExistence type="predicted"/>
<dbReference type="AlphaFoldDB" id="A0A845BEA7"/>
<keyword evidence="4" id="KW-1185">Reference proteome</keyword>
<dbReference type="GO" id="GO:0016791">
    <property type="term" value="F:phosphatase activity"/>
    <property type="evidence" value="ECO:0007669"/>
    <property type="project" value="TreeGrafter"/>
</dbReference>
<reference evidence="3 4" key="1">
    <citation type="submission" date="2019-03" db="EMBL/GenBank/DDBJ databases">
        <title>Roseomonas sp. a novel Roseomonas species isolated from Sea whip Gorgonian.</title>
        <authorList>
            <person name="Li F."/>
            <person name="Pan X."/>
            <person name="Huang S."/>
            <person name="Li Z."/>
            <person name="Meng B."/>
        </authorList>
    </citation>
    <scope>NUCLEOTIDE SEQUENCE [LARGE SCALE GENOMIC DNA]</scope>
    <source>
        <strain evidence="3 4">M0104</strain>
    </source>
</reference>
<evidence type="ECO:0000256" key="1">
    <source>
        <dbReference type="ARBA" id="ARBA00023152"/>
    </source>
</evidence>
<dbReference type="PANTHER" id="PTHR48100:SF1">
    <property type="entry name" value="HISTIDINE PHOSPHATASE FAMILY PROTEIN-RELATED"/>
    <property type="match status" value="1"/>
</dbReference>
<dbReference type="PANTHER" id="PTHR48100">
    <property type="entry name" value="BROAD-SPECIFICITY PHOSPHATASE YOR283W-RELATED"/>
    <property type="match status" value="1"/>
</dbReference>
<evidence type="ECO:0000313" key="3">
    <source>
        <dbReference type="EMBL" id="MXP64456.1"/>
    </source>
</evidence>
<dbReference type="SMART" id="SM00855">
    <property type="entry name" value="PGAM"/>
    <property type="match status" value="1"/>
</dbReference>
<dbReference type="EMBL" id="SNVJ01000011">
    <property type="protein sequence ID" value="MXP64456.1"/>
    <property type="molecule type" value="Genomic_DNA"/>
</dbReference>
<evidence type="ECO:0000313" key="4">
    <source>
        <dbReference type="Proteomes" id="UP000460715"/>
    </source>
</evidence>